<feature type="transmembrane region" description="Helical" evidence="7">
    <location>
        <begin position="97"/>
        <end position="119"/>
    </location>
</feature>
<dbReference type="Proteomes" id="UP000264179">
    <property type="component" value="Unassembled WGS sequence"/>
</dbReference>
<feature type="transmembrane region" description="Helical" evidence="7">
    <location>
        <begin position="125"/>
        <end position="146"/>
    </location>
</feature>
<feature type="transmembrane region" description="Helical" evidence="7">
    <location>
        <begin position="167"/>
        <end position="189"/>
    </location>
</feature>
<keyword evidence="6 7" id="KW-0472">Membrane</keyword>
<evidence type="ECO:0000256" key="4">
    <source>
        <dbReference type="ARBA" id="ARBA00022692"/>
    </source>
</evidence>
<protein>
    <submittedName>
        <fullName evidence="8">Permease</fullName>
    </submittedName>
</protein>
<dbReference type="InterPro" id="IPR004776">
    <property type="entry name" value="Mem_transp_PIN-like"/>
</dbReference>
<feature type="transmembrane region" description="Helical" evidence="7">
    <location>
        <begin position="231"/>
        <end position="250"/>
    </location>
</feature>
<feature type="transmembrane region" description="Helical" evidence="7">
    <location>
        <begin position="288"/>
        <end position="308"/>
    </location>
</feature>
<dbReference type="Pfam" id="PF03547">
    <property type="entry name" value="Mem_trans"/>
    <property type="match status" value="1"/>
</dbReference>
<keyword evidence="4 7" id="KW-0812">Transmembrane</keyword>
<comment type="caution">
    <text evidence="8">The sequence shown here is derived from an EMBL/GenBank/DDBJ whole genome shotgun (WGS) entry which is preliminary data.</text>
</comment>
<keyword evidence="3" id="KW-1003">Cell membrane</keyword>
<gene>
    <name evidence="8" type="ORF">DEF21_10570</name>
    <name evidence="9" type="ORF">DHR80_19460</name>
</gene>
<name>A0A358HT37_9PROT</name>
<feature type="transmembrane region" description="Helical" evidence="7">
    <location>
        <begin position="35"/>
        <end position="52"/>
    </location>
</feature>
<sequence>MLDILAITTPIFLIIAVGYFAVYRNIVPQTIVRGMGAFVMNFALPCLLIRAMAQRDISEIIEPIYLMAYGGGSIIVFAFGYFYALKIAKKKQPNATLQGTGMSFCNSGFVGYPIALQLLGPAAEVGLALCVMIETLVMMPMALVLGDSGQNEDQSKGRVLGKAFLNLGKSPIIIGIVVGLCISLSGWVIPRPIFTAVDMLASASGPVALFVIGGGLVGLKLKGLRADVARIVSGKLILHPLAVFALVWLLPDIDPIMQIACVSFACSPMLSIYPILGQRYGHEGLCAASMMVATSLSFITISSVLWLLDLTQVFGPLP</sequence>
<dbReference type="GO" id="GO:0016020">
    <property type="term" value="C:membrane"/>
    <property type="evidence" value="ECO:0007669"/>
    <property type="project" value="UniProtKB-SubCell"/>
</dbReference>
<dbReference type="AlphaFoldDB" id="A0A358HT37"/>
<dbReference type="EMBL" id="DPOP01000150">
    <property type="protein sequence ID" value="HCW69334.1"/>
    <property type="molecule type" value="Genomic_DNA"/>
</dbReference>
<evidence type="ECO:0000256" key="7">
    <source>
        <dbReference type="SAM" id="Phobius"/>
    </source>
</evidence>
<keyword evidence="2" id="KW-0813">Transport</keyword>
<evidence type="ECO:0000313" key="10">
    <source>
        <dbReference type="Proteomes" id="UP000264179"/>
    </source>
</evidence>
<evidence type="ECO:0000256" key="6">
    <source>
        <dbReference type="ARBA" id="ARBA00023136"/>
    </source>
</evidence>
<keyword evidence="5 7" id="KW-1133">Transmembrane helix</keyword>
<reference evidence="10 11" key="1">
    <citation type="journal article" date="2018" name="Nat. Biotechnol.">
        <title>A standardized bacterial taxonomy based on genome phylogeny substantially revises the tree of life.</title>
        <authorList>
            <person name="Parks D.H."/>
            <person name="Chuvochina M."/>
            <person name="Waite D.W."/>
            <person name="Rinke C."/>
            <person name="Skarshewski A."/>
            <person name="Chaumeil P.A."/>
            <person name="Hugenholtz P."/>
        </authorList>
    </citation>
    <scope>NUCLEOTIDE SEQUENCE [LARGE SCALE GENOMIC DNA]</scope>
    <source>
        <strain evidence="8">UBA8707</strain>
        <strain evidence="9">UBA9881</strain>
    </source>
</reference>
<dbReference type="PANTHER" id="PTHR36838:SF3">
    <property type="entry name" value="TRANSPORTER AUXIN EFFLUX CARRIER EC FAMILY"/>
    <property type="match status" value="1"/>
</dbReference>
<feature type="transmembrane region" description="Helical" evidence="7">
    <location>
        <begin position="256"/>
        <end position="276"/>
    </location>
</feature>
<dbReference type="Proteomes" id="UP000264753">
    <property type="component" value="Unassembled WGS sequence"/>
</dbReference>
<dbReference type="RefSeq" id="WP_276653283.1">
    <property type="nucleotide sequence ID" value="NZ_DOOG01000087.1"/>
</dbReference>
<dbReference type="EMBL" id="DOOG01000087">
    <property type="protein sequence ID" value="HBU98330.1"/>
    <property type="molecule type" value="Genomic_DNA"/>
</dbReference>
<accession>A0A358HT37</accession>
<evidence type="ECO:0000313" key="11">
    <source>
        <dbReference type="Proteomes" id="UP000264753"/>
    </source>
</evidence>
<evidence type="ECO:0000256" key="3">
    <source>
        <dbReference type="ARBA" id="ARBA00022475"/>
    </source>
</evidence>
<evidence type="ECO:0000313" key="8">
    <source>
        <dbReference type="EMBL" id="HBU98330.1"/>
    </source>
</evidence>
<feature type="transmembrane region" description="Helical" evidence="7">
    <location>
        <begin position="201"/>
        <end position="219"/>
    </location>
</feature>
<proteinExistence type="predicted"/>
<evidence type="ECO:0000256" key="1">
    <source>
        <dbReference type="ARBA" id="ARBA00004141"/>
    </source>
</evidence>
<organism evidence="8 11">
    <name type="scientific">Thalassospira lucentensis</name>
    <dbReference type="NCBI Taxonomy" id="168935"/>
    <lineage>
        <taxon>Bacteria</taxon>
        <taxon>Pseudomonadati</taxon>
        <taxon>Pseudomonadota</taxon>
        <taxon>Alphaproteobacteria</taxon>
        <taxon>Rhodospirillales</taxon>
        <taxon>Thalassospiraceae</taxon>
        <taxon>Thalassospira</taxon>
    </lineage>
</organism>
<evidence type="ECO:0000256" key="5">
    <source>
        <dbReference type="ARBA" id="ARBA00022989"/>
    </source>
</evidence>
<feature type="transmembrane region" description="Helical" evidence="7">
    <location>
        <begin position="64"/>
        <end position="85"/>
    </location>
</feature>
<comment type="subcellular location">
    <subcellularLocation>
        <location evidence="1">Membrane</location>
        <topology evidence="1">Multi-pass membrane protein</topology>
    </subcellularLocation>
</comment>
<evidence type="ECO:0000313" key="9">
    <source>
        <dbReference type="EMBL" id="HCW69334.1"/>
    </source>
</evidence>
<evidence type="ECO:0000256" key="2">
    <source>
        <dbReference type="ARBA" id="ARBA00022448"/>
    </source>
</evidence>
<dbReference type="GO" id="GO:0055085">
    <property type="term" value="P:transmembrane transport"/>
    <property type="evidence" value="ECO:0007669"/>
    <property type="project" value="InterPro"/>
</dbReference>
<feature type="transmembrane region" description="Helical" evidence="7">
    <location>
        <begin position="6"/>
        <end position="23"/>
    </location>
</feature>
<dbReference type="PANTHER" id="PTHR36838">
    <property type="entry name" value="AUXIN EFFLUX CARRIER FAMILY PROTEIN"/>
    <property type="match status" value="1"/>
</dbReference>